<gene>
    <name evidence="2" type="ORF">NFI88_11870</name>
</gene>
<reference evidence="2 3" key="1">
    <citation type="submission" date="2022-06" db="EMBL/GenBank/DDBJ databases">
        <title>Rhizosaccharibacter gen. nov. sp. nov. KSS12, endophytic bacteria isolated from sugarcane.</title>
        <authorList>
            <person name="Pitiwittayakul N."/>
        </authorList>
    </citation>
    <scope>NUCLEOTIDE SEQUENCE [LARGE SCALE GENOMIC DNA]</scope>
    <source>
        <strain evidence="2 3">KSS12</strain>
    </source>
</reference>
<proteinExistence type="predicted"/>
<accession>A0ABT1VYW1</accession>
<feature type="region of interest" description="Disordered" evidence="1">
    <location>
        <begin position="43"/>
        <end position="62"/>
    </location>
</feature>
<sequence>MSFTEVIELPNGHFAVKITGGDVLHTPREFPTREEAEEWLIRNAGSGGGSGIMRPGDGQGLT</sequence>
<dbReference type="Proteomes" id="UP001524547">
    <property type="component" value="Unassembled WGS sequence"/>
</dbReference>
<evidence type="ECO:0000256" key="1">
    <source>
        <dbReference type="SAM" id="MobiDB-lite"/>
    </source>
</evidence>
<comment type="caution">
    <text evidence="2">The sequence shown here is derived from an EMBL/GenBank/DDBJ whole genome shotgun (WGS) entry which is preliminary data.</text>
</comment>
<feature type="compositionally biased region" description="Gly residues" evidence="1">
    <location>
        <begin position="45"/>
        <end position="62"/>
    </location>
</feature>
<keyword evidence="3" id="KW-1185">Reference proteome</keyword>
<dbReference type="EMBL" id="JAMZEJ010000007">
    <property type="protein sequence ID" value="MCQ8241533.1"/>
    <property type="molecule type" value="Genomic_DNA"/>
</dbReference>
<organism evidence="2 3">
    <name type="scientific">Rhizosaccharibacter radicis</name>
    <dbReference type="NCBI Taxonomy" id="2782605"/>
    <lineage>
        <taxon>Bacteria</taxon>
        <taxon>Pseudomonadati</taxon>
        <taxon>Pseudomonadota</taxon>
        <taxon>Alphaproteobacteria</taxon>
        <taxon>Acetobacterales</taxon>
        <taxon>Acetobacteraceae</taxon>
        <taxon>Rhizosaccharibacter</taxon>
    </lineage>
</organism>
<evidence type="ECO:0008006" key="4">
    <source>
        <dbReference type="Google" id="ProtNLM"/>
    </source>
</evidence>
<protein>
    <recommendedName>
        <fullName evidence="4">DUF2188 domain-containing protein</fullName>
    </recommendedName>
</protein>
<name>A0ABT1VYW1_9PROT</name>
<evidence type="ECO:0000313" key="3">
    <source>
        <dbReference type="Proteomes" id="UP001524547"/>
    </source>
</evidence>
<evidence type="ECO:0000313" key="2">
    <source>
        <dbReference type="EMBL" id="MCQ8241533.1"/>
    </source>
</evidence>
<dbReference type="RefSeq" id="WP_422920282.1">
    <property type="nucleotide sequence ID" value="NZ_JAMZEJ010000007.1"/>
</dbReference>